<evidence type="ECO:0000259" key="9">
    <source>
        <dbReference type="Pfam" id="PF16916"/>
    </source>
</evidence>
<dbReference type="GO" id="GO:0008324">
    <property type="term" value="F:monoatomic cation transmembrane transporter activity"/>
    <property type="evidence" value="ECO:0007669"/>
    <property type="project" value="InterPro"/>
</dbReference>
<sequence length="298" mass="32490">MNDKRLQEAKKGAWLSLLVNSGLAILKGLIGWISGSRALIADAVNSATDVISSLAVLYGIKMAHVPPDQDHPYGHGKAETITALIVAILIAGVAFEVGLSSFQSFFEPITAPSWIAVIAALLSIIVKEGMYRYTSQLAERLNSHAMKANALDHRSDVWATGTVLVGILFSILGQAFHIPYLVYLDPIAGIGVSIFILIMAAKLAKESIHHALDRVLGEDETRELRACAQKVHGVKIVNELLARQHGHYVVVDIKIAVSPFITVEEGHRIGKEVKRNLMLQFAYVSNVMVHVNPYNDSE</sequence>
<keyword evidence="6 7" id="KW-0472">Membrane</keyword>
<dbReference type="Pfam" id="PF16916">
    <property type="entry name" value="ZT_dimer"/>
    <property type="match status" value="1"/>
</dbReference>
<gene>
    <name evidence="10" type="ORF">IC620_04980</name>
</gene>
<feature type="transmembrane region" description="Helical" evidence="7">
    <location>
        <begin position="109"/>
        <end position="126"/>
    </location>
</feature>
<evidence type="ECO:0000256" key="2">
    <source>
        <dbReference type="ARBA" id="ARBA00008114"/>
    </source>
</evidence>
<evidence type="ECO:0000256" key="3">
    <source>
        <dbReference type="ARBA" id="ARBA00022448"/>
    </source>
</evidence>
<comment type="caution">
    <text evidence="10">The sequence shown here is derived from an EMBL/GenBank/DDBJ whole genome shotgun (WGS) entry which is preliminary data.</text>
</comment>
<dbReference type="Pfam" id="PF01545">
    <property type="entry name" value="Cation_efflux"/>
    <property type="match status" value="1"/>
</dbReference>
<feature type="domain" description="Cation efflux protein cytoplasmic" evidence="9">
    <location>
        <begin position="218"/>
        <end position="294"/>
    </location>
</feature>
<evidence type="ECO:0000256" key="6">
    <source>
        <dbReference type="ARBA" id="ARBA00023136"/>
    </source>
</evidence>
<dbReference type="SUPFAM" id="SSF161111">
    <property type="entry name" value="Cation efflux protein transmembrane domain-like"/>
    <property type="match status" value="1"/>
</dbReference>
<feature type="domain" description="Cation efflux protein transmembrane" evidence="8">
    <location>
        <begin position="14"/>
        <end position="208"/>
    </location>
</feature>
<dbReference type="InterPro" id="IPR027470">
    <property type="entry name" value="Cation_efflux_CTD"/>
</dbReference>
<reference evidence="10" key="1">
    <citation type="submission" date="2020-09" db="EMBL/GenBank/DDBJ databases">
        <title>A novel bacterium of genus Hazenella, isolated from South China Sea.</title>
        <authorList>
            <person name="Huang H."/>
            <person name="Mo K."/>
            <person name="Hu Y."/>
        </authorList>
    </citation>
    <scope>NUCLEOTIDE SEQUENCE</scope>
    <source>
        <strain evidence="10">IB182357</strain>
    </source>
</reference>
<feature type="transmembrane region" description="Helical" evidence="7">
    <location>
        <begin position="157"/>
        <end position="176"/>
    </location>
</feature>
<evidence type="ECO:0000259" key="8">
    <source>
        <dbReference type="Pfam" id="PF01545"/>
    </source>
</evidence>
<protein>
    <submittedName>
        <fullName evidence="10">Cation transporter</fullName>
    </submittedName>
</protein>
<dbReference type="Gene3D" id="3.30.70.1350">
    <property type="entry name" value="Cation efflux protein, cytoplasmic domain"/>
    <property type="match status" value="1"/>
</dbReference>
<dbReference type="Proteomes" id="UP000661691">
    <property type="component" value="Unassembled WGS sequence"/>
</dbReference>
<comment type="subcellular location">
    <subcellularLocation>
        <location evidence="1">Membrane</location>
        <topology evidence="1">Multi-pass membrane protein</topology>
    </subcellularLocation>
</comment>
<dbReference type="InterPro" id="IPR050291">
    <property type="entry name" value="CDF_Transporter"/>
</dbReference>
<evidence type="ECO:0000256" key="7">
    <source>
        <dbReference type="SAM" id="Phobius"/>
    </source>
</evidence>
<evidence type="ECO:0000313" key="10">
    <source>
        <dbReference type="EMBL" id="MBD1371712.1"/>
    </source>
</evidence>
<evidence type="ECO:0000313" key="11">
    <source>
        <dbReference type="Proteomes" id="UP000661691"/>
    </source>
</evidence>
<dbReference type="InterPro" id="IPR027469">
    <property type="entry name" value="Cation_efflux_TMD_sf"/>
</dbReference>
<name>A0A926N982_9BACL</name>
<keyword evidence="5 7" id="KW-1133">Transmembrane helix</keyword>
<evidence type="ECO:0000256" key="1">
    <source>
        <dbReference type="ARBA" id="ARBA00004141"/>
    </source>
</evidence>
<evidence type="ECO:0000256" key="4">
    <source>
        <dbReference type="ARBA" id="ARBA00022692"/>
    </source>
</evidence>
<dbReference type="RefSeq" id="WP_191138358.1">
    <property type="nucleotide sequence ID" value="NZ_JACXAG020000001.1"/>
</dbReference>
<proteinExistence type="inferred from homology"/>
<feature type="transmembrane region" description="Helical" evidence="7">
    <location>
        <begin position="39"/>
        <end position="60"/>
    </location>
</feature>
<feature type="transmembrane region" description="Helical" evidence="7">
    <location>
        <begin position="12"/>
        <end position="33"/>
    </location>
</feature>
<dbReference type="InterPro" id="IPR058533">
    <property type="entry name" value="Cation_efflux_TM"/>
</dbReference>
<evidence type="ECO:0000256" key="5">
    <source>
        <dbReference type="ARBA" id="ARBA00022989"/>
    </source>
</evidence>
<keyword evidence="11" id="KW-1185">Reference proteome</keyword>
<feature type="transmembrane region" description="Helical" evidence="7">
    <location>
        <begin position="81"/>
        <end position="103"/>
    </location>
</feature>
<dbReference type="InterPro" id="IPR002524">
    <property type="entry name" value="Cation_efflux"/>
</dbReference>
<dbReference type="AlphaFoldDB" id="A0A926N982"/>
<dbReference type="PANTHER" id="PTHR43840:SF15">
    <property type="entry name" value="MITOCHONDRIAL METAL TRANSPORTER 1-RELATED"/>
    <property type="match status" value="1"/>
</dbReference>
<keyword evidence="4 7" id="KW-0812">Transmembrane</keyword>
<dbReference type="InterPro" id="IPR036837">
    <property type="entry name" value="Cation_efflux_CTD_sf"/>
</dbReference>
<comment type="similarity">
    <text evidence="2">Belongs to the cation diffusion facilitator (CDF) transporter (TC 2.A.4) family.</text>
</comment>
<dbReference type="Gene3D" id="1.20.1510.10">
    <property type="entry name" value="Cation efflux protein transmembrane domain"/>
    <property type="match status" value="1"/>
</dbReference>
<dbReference type="SUPFAM" id="SSF160240">
    <property type="entry name" value="Cation efflux protein cytoplasmic domain-like"/>
    <property type="match status" value="1"/>
</dbReference>
<dbReference type="EMBL" id="JACXAH010000005">
    <property type="protein sequence ID" value="MBD1371712.1"/>
    <property type="molecule type" value="Genomic_DNA"/>
</dbReference>
<dbReference type="GO" id="GO:0016020">
    <property type="term" value="C:membrane"/>
    <property type="evidence" value="ECO:0007669"/>
    <property type="project" value="UniProtKB-SubCell"/>
</dbReference>
<keyword evidence="3" id="KW-0813">Transport</keyword>
<dbReference type="PANTHER" id="PTHR43840">
    <property type="entry name" value="MITOCHONDRIAL METAL TRANSPORTER 1-RELATED"/>
    <property type="match status" value="1"/>
</dbReference>
<feature type="transmembrane region" description="Helical" evidence="7">
    <location>
        <begin position="182"/>
        <end position="204"/>
    </location>
</feature>
<organism evidence="10 11">
    <name type="scientific">Polycladospora coralii</name>
    <dbReference type="NCBI Taxonomy" id="2771432"/>
    <lineage>
        <taxon>Bacteria</taxon>
        <taxon>Bacillati</taxon>
        <taxon>Bacillota</taxon>
        <taxon>Bacilli</taxon>
        <taxon>Bacillales</taxon>
        <taxon>Thermoactinomycetaceae</taxon>
        <taxon>Polycladospora</taxon>
    </lineage>
</organism>
<dbReference type="FunFam" id="1.20.1510.10:FF:000006">
    <property type="entry name" value="Divalent cation efflux transporter"/>
    <property type="match status" value="1"/>
</dbReference>
<dbReference type="NCBIfam" id="TIGR01297">
    <property type="entry name" value="CDF"/>
    <property type="match status" value="1"/>
</dbReference>
<accession>A0A926N982</accession>